<keyword evidence="4" id="KW-1185">Reference proteome</keyword>
<dbReference type="SMART" id="SM00867">
    <property type="entry name" value="YceI"/>
    <property type="match status" value="1"/>
</dbReference>
<dbReference type="RefSeq" id="WP_136838733.1">
    <property type="nucleotide sequence ID" value="NZ_SWBR01000001.1"/>
</dbReference>
<dbReference type="InterPro" id="IPR007372">
    <property type="entry name" value="Lipid/polyisoprenoid-bd_YceI"/>
</dbReference>
<dbReference type="AlphaFoldDB" id="A0A4U1CYV3"/>
<feature type="signal peptide" evidence="1">
    <location>
        <begin position="1"/>
        <end position="19"/>
    </location>
</feature>
<name>A0A4U1CYV3_9SPHI</name>
<evidence type="ECO:0000256" key="1">
    <source>
        <dbReference type="SAM" id="SignalP"/>
    </source>
</evidence>
<accession>A0A4U1CYV3</accession>
<evidence type="ECO:0000313" key="4">
    <source>
        <dbReference type="Proteomes" id="UP000309488"/>
    </source>
</evidence>
<dbReference type="PANTHER" id="PTHR34406:SF1">
    <property type="entry name" value="PROTEIN YCEI"/>
    <property type="match status" value="1"/>
</dbReference>
<gene>
    <name evidence="3" type="ORF">FA048_03040</name>
</gene>
<dbReference type="SUPFAM" id="SSF101874">
    <property type="entry name" value="YceI-like"/>
    <property type="match status" value="1"/>
</dbReference>
<sequence>MKKLFLFILVSSISIASFAQTKWTVDPMHSFVNFSVKHMGISFVDGSFKKFDGTITTTKTDLTGAKINFTVDVVSINTGVEMRDNHLKTDDFFNAEKYPTMTFVSTSFNKRVMKSAKQETNIYVLKGKLTIRDVTKDVSFLVTYGGTAKDQQGNTKAGFMATTTINRLDYNIKYDPTGAGIAKNINITLNLEFAQAK</sequence>
<dbReference type="Pfam" id="PF04264">
    <property type="entry name" value="YceI"/>
    <property type="match status" value="1"/>
</dbReference>
<organism evidence="3 4">
    <name type="scientific">Pedobacter polaris</name>
    <dbReference type="NCBI Taxonomy" id="2571273"/>
    <lineage>
        <taxon>Bacteria</taxon>
        <taxon>Pseudomonadati</taxon>
        <taxon>Bacteroidota</taxon>
        <taxon>Sphingobacteriia</taxon>
        <taxon>Sphingobacteriales</taxon>
        <taxon>Sphingobacteriaceae</taxon>
        <taxon>Pedobacter</taxon>
    </lineage>
</organism>
<evidence type="ECO:0000259" key="2">
    <source>
        <dbReference type="SMART" id="SM00867"/>
    </source>
</evidence>
<comment type="caution">
    <text evidence="3">The sequence shown here is derived from an EMBL/GenBank/DDBJ whole genome shotgun (WGS) entry which is preliminary data.</text>
</comment>
<dbReference type="Gene3D" id="2.40.128.110">
    <property type="entry name" value="Lipid/polyisoprenoid-binding, YceI-like"/>
    <property type="match status" value="1"/>
</dbReference>
<dbReference type="InterPro" id="IPR036761">
    <property type="entry name" value="TTHA0802/YceI-like_sf"/>
</dbReference>
<evidence type="ECO:0000313" key="3">
    <source>
        <dbReference type="EMBL" id="TKC12608.1"/>
    </source>
</evidence>
<keyword evidence="1" id="KW-0732">Signal</keyword>
<dbReference type="Proteomes" id="UP000309488">
    <property type="component" value="Unassembled WGS sequence"/>
</dbReference>
<dbReference type="PANTHER" id="PTHR34406">
    <property type="entry name" value="PROTEIN YCEI"/>
    <property type="match status" value="1"/>
</dbReference>
<reference evidence="3 4" key="1">
    <citation type="submission" date="2019-04" db="EMBL/GenBank/DDBJ databases">
        <title>Pedobacter sp. RP-3-22 sp. nov., isolated from Arctic soil.</title>
        <authorList>
            <person name="Dahal R.H."/>
            <person name="Kim D.-U."/>
        </authorList>
    </citation>
    <scope>NUCLEOTIDE SEQUENCE [LARGE SCALE GENOMIC DNA]</scope>
    <source>
        <strain evidence="3 4">RP-3-22</strain>
    </source>
</reference>
<feature type="domain" description="Lipid/polyisoprenoid-binding YceI-like" evidence="2">
    <location>
        <begin position="22"/>
        <end position="194"/>
    </location>
</feature>
<feature type="chain" id="PRO_5021004508" evidence="1">
    <location>
        <begin position="20"/>
        <end position="197"/>
    </location>
</feature>
<proteinExistence type="predicted"/>
<dbReference type="OrthoDB" id="9811006at2"/>
<dbReference type="EMBL" id="SWBR01000001">
    <property type="protein sequence ID" value="TKC12608.1"/>
    <property type="molecule type" value="Genomic_DNA"/>
</dbReference>
<protein>
    <submittedName>
        <fullName evidence="3">YceI family protein</fullName>
    </submittedName>
</protein>